<evidence type="ECO:0000313" key="2">
    <source>
        <dbReference type="EMBL" id="KAK7114602.1"/>
    </source>
</evidence>
<accession>A0AAN9GMZ1</accession>
<dbReference type="GO" id="GO:0005758">
    <property type="term" value="C:mitochondrial intermembrane space"/>
    <property type="evidence" value="ECO:0007669"/>
    <property type="project" value="InterPro"/>
</dbReference>
<proteinExistence type="predicted"/>
<dbReference type="AlphaFoldDB" id="A0AAN9GMZ1"/>
<dbReference type="PROSITE" id="PS50904">
    <property type="entry name" value="PRELI_MSF1"/>
    <property type="match status" value="1"/>
</dbReference>
<sequence>MKIWTSEHVFDHPWETVVKAAWRKYPNPHNTAVVGMDVVDRKVDDKGVLHSHRLLSTAWGMPGWCTRLIGMDRVCYASEHSEVDARNKQFVLKTRNLTFCNVATVDEVLSYSPHPEDSSKTVLRQEAVVTVQGLPLCNKMESLMTDKISKNAGKGRDAMEWVIDKIKTEAQDLSAELSLEAKKLSTEAKKHFDSVMPHVQHSTSTSNSTL</sequence>
<dbReference type="PANTHER" id="PTHR11158">
    <property type="entry name" value="MSF1/PX19 RELATED"/>
    <property type="match status" value="1"/>
</dbReference>
<dbReference type="Proteomes" id="UP001374579">
    <property type="component" value="Unassembled WGS sequence"/>
</dbReference>
<comment type="caution">
    <text evidence="2">The sequence shown here is derived from an EMBL/GenBank/DDBJ whole genome shotgun (WGS) entry which is preliminary data.</text>
</comment>
<gene>
    <name evidence="2" type="ORF">V1264_000639</name>
</gene>
<feature type="domain" description="PRELI/MSF1" evidence="1">
    <location>
        <begin position="1"/>
        <end position="171"/>
    </location>
</feature>
<organism evidence="2 3">
    <name type="scientific">Littorina saxatilis</name>
    <dbReference type="NCBI Taxonomy" id="31220"/>
    <lineage>
        <taxon>Eukaryota</taxon>
        <taxon>Metazoa</taxon>
        <taxon>Spiralia</taxon>
        <taxon>Lophotrochozoa</taxon>
        <taxon>Mollusca</taxon>
        <taxon>Gastropoda</taxon>
        <taxon>Caenogastropoda</taxon>
        <taxon>Littorinimorpha</taxon>
        <taxon>Littorinoidea</taxon>
        <taxon>Littorinidae</taxon>
        <taxon>Littorina</taxon>
    </lineage>
</organism>
<evidence type="ECO:0000313" key="3">
    <source>
        <dbReference type="Proteomes" id="UP001374579"/>
    </source>
</evidence>
<keyword evidence="3" id="KW-1185">Reference proteome</keyword>
<name>A0AAN9GMZ1_9CAEN</name>
<protein>
    <recommendedName>
        <fullName evidence="1">PRELI/MSF1 domain-containing protein</fullName>
    </recommendedName>
</protein>
<reference evidence="2 3" key="1">
    <citation type="submission" date="2024-02" db="EMBL/GenBank/DDBJ databases">
        <title>Chromosome-scale genome assembly of the rough periwinkle Littorina saxatilis.</title>
        <authorList>
            <person name="De Jode A."/>
            <person name="Faria R."/>
            <person name="Formenti G."/>
            <person name="Sims Y."/>
            <person name="Smith T.P."/>
            <person name="Tracey A."/>
            <person name="Wood J.M.D."/>
            <person name="Zagrodzka Z.B."/>
            <person name="Johannesson K."/>
            <person name="Butlin R.K."/>
            <person name="Leder E.H."/>
        </authorList>
    </citation>
    <scope>NUCLEOTIDE SEQUENCE [LARGE SCALE GENOMIC DNA]</scope>
    <source>
        <strain evidence="2">Snail1</strain>
        <tissue evidence="2">Muscle</tissue>
    </source>
</reference>
<dbReference type="Pfam" id="PF04707">
    <property type="entry name" value="PRELI"/>
    <property type="match status" value="1"/>
</dbReference>
<dbReference type="InterPro" id="IPR037365">
    <property type="entry name" value="Slowmo/Ups"/>
</dbReference>
<evidence type="ECO:0000259" key="1">
    <source>
        <dbReference type="PROSITE" id="PS50904"/>
    </source>
</evidence>
<dbReference type="InterPro" id="IPR006797">
    <property type="entry name" value="PRELI/MSF1_dom"/>
</dbReference>
<dbReference type="EMBL" id="JBAMIC010000001">
    <property type="protein sequence ID" value="KAK7114602.1"/>
    <property type="molecule type" value="Genomic_DNA"/>
</dbReference>